<dbReference type="AlphaFoldDB" id="A0A8R1DXK3"/>
<dbReference type="OMA" id="KENTCGD"/>
<reference evidence="3" key="1">
    <citation type="submission" date="2010-08" db="EMBL/GenBank/DDBJ databases">
        <authorList>
            <consortium name="Caenorhabditis japonica Sequencing Consortium"/>
            <person name="Wilson R.K."/>
        </authorList>
    </citation>
    <scope>NUCLEOTIDE SEQUENCE [LARGE SCALE GENOMIC DNA]</scope>
    <source>
        <strain evidence="3">DF5081</strain>
    </source>
</reference>
<organism evidence="2 3">
    <name type="scientific">Caenorhabditis japonica</name>
    <dbReference type="NCBI Taxonomy" id="281687"/>
    <lineage>
        <taxon>Eukaryota</taxon>
        <taxon>Metazoa</taxon>
        <taxon>Ecdysozoa</taxon>
        <taxon>Nematoda</taxon>
        <taxon>Chromadorea</taxon>
        <taxon>Rhabditida</taxon>
        <taxon>Rhabditina</taxon>
        <taxon>Rhabditomorpha</taxon>
        <taxon>Rhabditoidea</taxon>
        <taxon>Rhabditidae</taxon>
        <taxon>Peloderinae</taxon>
        <taxon>Caenorhabditis</taxon>
    </lineage>
</organism>
<dbReference type="InterPro" id="IPR000242">
    <property type="entry name" value="PTP_cat"/>
</dbReference>
<keyword evidence="3" id="KW-1185">Reference proteome</keyword>
<dbReference type="SMART" id="SM00194">
    <property type="entry name" value="PTPc"/>
    <property type="match status" value="1"/>
</dbReference>
<name>A0A8R1DXK3_CAEJA</name>
<feature type="domain" description="Tyrosine-protein phosphatase" evidence="1">
    <location>
        <begin position="55"/>
        <end position="288"/>
    </location>
</feature>
<dbReference type="SUPFAM" id="SSF52799">
    <property type="entry name" value="(Phosphotyrosine protein) phosphatases II"/>
    <property type="match status" value="1"/>
</dbReference>
<dbReference type="EnsemblMetazoa" id="CJA15521.1">
    <property type="protein sequence ID" value="CJA15521.1"/>
    <property type="gene ID" value="WBGene00134725"/>
</dbReference>
<evidence type="ECO:0000313" key="2">
    <source>
        <dbReference type="EnsemblMetazoa" id="CJA15521.1"/>
    </source>
</evidence>
<reference evidence="2" key="2">
    <citation type="submission" date="2022-06" db="UniProtKB">
        <authorList>
            <consortium name="EnsemblMetazoa"/>
        </authorList>
    </citation>
    <scope>IDENTIFICATION</scope>
    <source>
        <strain evidence="2">DF5081</strain>
    </source>
</reference>
<dbReference type="GO" id="GO:0004725">
    <property type="term" value="F:protein tyrosine phosphatase activity"/>
    <property type="evidence" value="ECO:0007669"/>
    <property type="project" value="InterPro"/>
</dbReference>
<dbReference type="PANTHER" id="PTHR46163:SF24">
    <property type="entry name" value="PROTEIN-TYROSINE PHOSPHATASE CATALYTIC DOMAIN-CONTAINING PROTEIN-RELATED"/>
    <property type="match status" value="1"/>
</dbReference>
<evidence type="ECO:0000313" key="3">
    <source>
        <dbReference type="Proteomes" id="UP000005237"/>
    </source>
</evidence>
<dbReference type="Pfam" id="PF00102">
    <property type="entry name" value="Y_phosphatase"/>
    <property type="match status" value="1"/>
</dbReference>
<dbReference type="InterPro" id="IPR003595">
    <property type="entry name" value="Tyr_Pase_cat"/>
</dbReference>
<dbReference type="InterPro" id="IPR052782">
    <property type="entry name" value="Oocyte-zygote_transition_reg"/>
</dbReference>
<dbReference type="Gene3D" id="3.90.190.10">
    <property type="entry name" value="Protein tyrosine phosphatase superfamily"/>
    <property type="match status" value="1"/>
</dbReference>
<accession>A0A8R1DXK3</accession>
<dbReference type="SMART" id="SM00404">
    <property type="entry name" value="PTPc_motif"/>
    <property type="match status" value="1"/>
</dbReference>
<evidence type="ECO:0000259" key="1">
    <source>
        <dbReference type="PROSITE" id="PS50055"/>
    </source>
</evidence>
<dbReference type="PANTHER" id="PTHR46163">
    <property type="entry name" value="TYROSINE-PROTEIN PHOSPHATASE-RELATED"/>
    <property type="match status" value="1"/>
</dbReference>
<dbReference type="PROSITE" id="PS50055">
    <property type="entry name" value="TYR_PHOSPHATASE_PTP"/>
    <property type="match status" value="1"/>
</dbReference>
<sequence length="328" mass="37506">MGDQTLQDAGFQTMVEAETVDEFVHSQTTRKKEKYQADLDELNEDDRRIDRFVCNGEKNRFTNIACFDEVLDDKNPEFYVHANTFRTPYGNFVISQAPKENTCGDHLHMMWLYNVRTVVCLVPPDEAGGYFVPKEGGKYTVFQRYTMKTHAVFDEKQGVTVYQCELISHKESKPMDRRIVYIICADVVISGLRSPRQQTVLMEYMWSFEQAEAILASVEDSTTVLVHGKAGTRRCTSFVVSAVMSRQILETGQFSAMETWIEIRKRRAHACSRKHDFYSSVYNVFAFAAQCCATSETEAAFVKSMEIMKIMLDKSHKGGDKNDDDEPG</sequence>
<proteinExistence type="predicted"/>
<dbReference type="Proteomes" id="UP000005237">
    <property type="component" value="Unassembled WGS sequence"/>
</dbReference>
<dbReference type="InterPro" id="IPR029021">
    <property type="entry name" value="Prot-tyrosine_phosphatase-like"/>
</dbReference>
<protein>
    <submittedName>
        <fullName evidence="2">Tyrosine-protein phosphatase domain-containing protein</fullName>
    </submittedName>
</protein>